<dbReference type="InterPro" id="IPR024079">
    <property type="entry name" value="MetalloPept_cat_dom_sf"/>
</dbReference>
<gene>
    <name evidence="3" type="ORF">MM415A01168_0008</name>
    <name evidence="2" type="ORF">MM415B01321_0010</name>
</gene>
<dbReference type="AlphaFoldDB" id="A0A6M3IRZ5"/>
<proteinExistence type="predicted"/>
<feature type="region of interest" description="Disordered" evidence="1">
    <location>
        <begin position="1"/>
        <end position="41"/>
    </location>
</feature>
<evidence type="ECO:0000256" key="1">
    <source>
        <dbReference type="SAM" id="MobiDB-lite"/>
    </source>
</evidence>
<name>A0A6M3IRZ5_9ZZZZ</name>
<evidence type="ECO:0008006" key="4">
    <source>
        <dbReference type="Google" id="ProtNLM"/>
    </source>
</evidence>
<dbReference type="Gene3D" id="3.40.390.10">
    <property type="entry name" value="Collagenase (Catalytic Domain)"/>
    <property type="match status" value="1"/>
</dbReference>
<accession>A0A6M3IRZ5</accession>
<reference evidence="2" key="1">
    <citation type="submission" date="2020-03" db="EMBL/GenBank/DDBJ databases">
        <title>The deep terrestrial virosphere.</title>
        <authorList>
            <person name="Holmfeldt K."/>
            <person name="Nilsson E."/>
            <person name="Simone D."/>
            <person name="Lopez-Fernandez M."/>
            <person name="Wu X."/>
            <person name="de Brujin I."/>
            <person name="Lundin D."/>
            <person name="Andersson A."/>
            <person name="Bertilsson S."/>
            <person name="Dopson M."/>
        </authorList>
    </citation>
    <scope>NUCLEOTIDE SEQUENCE</scope>
    <source>
        <strain evidence="3">MM415A01168</strain>
        <strain evidence="2">MM415B01321</strain>
    </source>
</reference>
<organism evidence="2">
    <name type="scientific">viral metagenome</name>
    <dbReference type="NCBI Taxonomy" id="1070528"/>
    <lineage>
        <taxon>unclassified sequences</taxon>
        <taxon>metagenomes</taxon>
        <taxon>organismal metagenomes</taxon>
    </lineage>
</organism>
<dbReference type="EMBL" id="MT142315">
    <property type="protein sequence ID" value="QJA78015.1"/>
    <property type="molecule type" value="Genomic_DNA"/>
</dbReference>
<dbReference type="EMBL" id="MT141361">
    <property type="protein sequence ID" value="QJA59242.1"/>
    <property type="molecule type" value="Genomic_DNA"/>
</dbReference>
<evidence type="ECO:0000313" key="2">
    <source>
        <dbReference type="EMBL" id="QJA59242.1"/>
    </source>
</evidence>
<evidence type="ECO:0000313" key="3">
    <source>
        <dbReference type="EMBL" id="QJA78015.1"/>
    </source>
</evidence>
<protein>
    <recommendedName>
        <fullName evidence="4">Large polyvalent protein associated domain-containing protein</fullName>
    </recommendedName>
</protein>
<dbReference type="GO" id="GO:0008237">
    <property type="term" value="F:metallopeptidase activity"/>
    <property type="evidence" value="ECO:0007669"/>
    <property type="project" value="InterPro"/>
</dbReference>
<sequence>MALADLLKKYQPRPTGSQVSPEEQKRLGKKQLEQRQRAEAPTGIEVSAATFGLPATVARTKKDVIQQALGVGEAIRLADQVRATAFKAPFDPKIREEVTYGQFDPLHKPVETMGEGAIAEYRKWAGEHPAASLVLELGTDPLMWVGVGSVKGMVSKELFSQSMQAAEKGFAKQYAFDVWHNLSKKAIAAGEKPISKAASRPQALTKAESKAVQSYLSAFDNATGNLDADKMVKAIFGTAKVATSKPQFAADVLPQLGKQVTTKLPAAGKEILKGQNLLDKLKEGPTIRVVHKGVKGEDEDWKMLQKIALDEGHNPRDMGIYDQKTREILIGDRVSPTLLHEIGHDVDFAGVISKEGWGVYEQELSRAQAGRTLTFAPDTTKSYQVLEGKLDPREIFANLFAKVSRGIEPKEFPGTVAVIKNEIVNAPRKVLGEAMSGAERAVDNFSTLLKGGKKMPQIAREFTEAKPSALPIKAEEAINRLGQLIHDAKPAYRRTWADYKAEIKKRVSRLTTAQQKARSPEEMAAATKALGGGMPVSTIVAPAKMGFTKAEADAIFDVIKTSPKLEPHPTTGRLQELTRSRLNRAMFGADGKSGLIYAGELPTMGEIKEIERVFGVGITKEILKRRPLGIRLLEQVYDIINLPRAVKASFDLSAPGRQGWFLVPAHPIESARAFKAQLKALVSDKNAREMNDILLGNTDDALLNEEAFRRIEAGLHISDIYGVSQHMLEREEMFMSRFIQNVADVKFSNLKAWQKPLAVALFPLAKGVRISERAYVTYLNKLRADVFDTVIRGWEKSGKKFNMLDENELARFVNRATGRGELGMGEYGARGLANPHHARGIFLNAMFFSPRLQMSRLQMATGFMTQSNAVRNLWFKDMGTFVGANLGIMALIAANADVTVERDPRSTDFAKEKWGDTRIDHWAGFQQYARFFVQMATKTRKAASGNIRTISDPLGSAVDLLRYKLNPFVGTLVDVYTGQTAVGEELEPTMDSQLNYALDAAAPMMIQNTRELWMNNEDFFKTGVVSAPEFFGWSTNTYDSEVQIASEVNTINSVVGDYTKRINDNLHLASLQQQPDNRQKYLDAAQKVIKESGMTWIGDKDGTVYPVAIVNGKPINIKSMLSQHARVVTDINNKINDIHSSDLPKEDKEKAIEDLTRAKIDYATQVILSIEGLVP</sequence>
<feature type="compositionally biased region" description="Basic and acidic residues" evidence="1">
    <location>
        <begin position="22"/>
        <end position="38"/>
    </location>
</feature>